<name>A0A6J7LCR5_9ZZZZ</name>
<feature type="transmembrane region" description="Helical" evidence="1">
    <location>
        <begin position="20"/>
        <end position="40"/>
    </location>
</feature>
<keyword evidence="1" id="KW-1133">Transmembrane helix</keyword>
<reference evidence="2" key="1">
    <citation type="submission" date="2020-05" db="EMBL/GenBank/DDBJ databases">
        <authorList>
            <person name="Chiriac C."/>
            <person name="Salcher M."/>
            <person name="Ghai R."/>
            <person name="Kavagutti S V."/>
        </authorList>
    </citation>
    <scope>NUCLEOTIDE SEQUENCE</scope>
</reference>
<evidence type="ECO:0000256" key="1">
    <source>
        <dbReference type="SAM" id="Phobius"/>
    </source>
</evidence>
<keyword evidence="1" id="KW-0472">Membrane</keyword>
<proteinExistence type="predicted"/>
<keyword evidence="1" id="KW-0812">Transmembrane</keyword>
<evidence type="ECO:0000313" key="2">
    <source>
        <dbReference type="EMBL" id="CAB4966230.1"/>
    </source>
</evidence>
<sequence length="90" mass="9376">MYRWTWDRLPGPRALRAAIFAAAGVGAALLVLGVISPALAPPAPPSGGDVAQVGQEDVVEPDGVRLSPRPVIPEPDPVPIVPEDWSVPLP</sequence>
<gene>
    <name evidence="2" type="ORF">UFOPK3772_02774</name>
</gene>
<accession>A0A6J7LCR5</accession>
<dbReference type="AlphaFoldDB" id="A0A6J7LCR5"/>
<dbReference type="EMBL" id="CAFBNE010000121">
    <property type="protein sequence ID" value="CAB4966230.1"/>
    <property type="molecule type" value="Genomic_DNA"/>
</dbReference>
<protein>
    <submittedName>
        <fullName evidence="2">Unannotated protein</fullName>
    </submittedName>
</protein>
<organism evidence="2">
    <name type="scientific">freshwater metagenome</name>
    <dbReference type="NCBI Taxonomy" id="449393"/>
    <lineage>
        <taxon>unclassified sequences</taxon>
        <taxon>metagenomes</taxon>
        <taxon>ecological metagenomes</taxon>
    </lineage>
</organism>